<name>M8EEH0_9BACL</name>
<gene>
    <name evidence="5" type="ORF">I532_07715</name>
</gene>
<comment type="caution">
    <text evidence="5">The sequence shown here is derived from an EMBL/GenBank/DDBJ whole genome shotgun (WGS) entry which is preliminary data.</text>
</comment>
<dbReference type="EMBL" id="APBN01000002">
    <property type="protein sequence ID" value="EMT53885.1"/>
    <property type="molecule type" value="Genomic_DNA"/>
</dbReference>
<dbReference type="InterPro" id="IPR029069">
    <property type="entry name" value="HotDog_dom_sf"/>
</dbReference>
<dbReference type="GO" id="GO:0005829">
    <property type="term" value="C:cytosol"/>
    <property type="evidence" value="ECO:0007669"/>
    <property type="project" value="TreeGrafter"/>
</dbReference>
<protein>
    <recommendedName>
        <fullName evidence="4">HotDog ACOT-type domain-containing protein</fullName>
    </recommendedName>
</protein>
<evidence type="ECO:0000313" key="6">
    <source>
        <dbReference type="Proteomes" id="UP000012081"/>
    </source>
</evidence>
<evidence type="ECO:0000256" key="1">
    <source>
        <dbReference type="ARBA" id="ARBA00010458"/>
    </source>
</evidence>
<evidence type="ECO:0000259" key="4">
    <source>
        <dbReference type="PROSITE" id="PS51770"/>
    </source>
</evidence>
<dbReference type="CDD" id="cd03442">
    <property type="entry name" value="BFIT_BACH"/>
    <property type="match status" value="1"/>
</dbReference>
<dbReference type="GO" id="GO:0052816">
    <property type="term" value="F:long-chain fatty acyl-CoA hydrolase activity"/>
    <property type="evidence" value="ECO:0007669"/>
    <property type="project" value="TreeGrafter"/>
</dbReference>
<dbReference type="RefSeq" id="WP_003387434.1">
    <property type="nucleotide sequence ID" value="NZ_APBN01000002.1"/>
</dbReference>
<keyword evidence="2 3" id="KW-0378">Hydrolase</keyword>
<evidence type="ECO:0000256" key="2">
    <source>
        <dbReference type="ARBA" id="ARBA00022801"/>
    </source>
</evidence>
<organism evidence="5 6">
    <name type="scientific">Brevibacillus borstelensis AK1</name>
    <dbReference type="NCBI Taxonomy" id="1300222"/>
    <lineage>
        <taxon>Bacteria</taxon>
        <taxon>Bacillati</taxon>
        <taxon>Bacillota</taxon>
        <taxon>Bacilli</taxon>
        <taxon>Bacillales</taxon>
        <taxon>Paenibacillaceae</taxon>
        <taxon>Brevibacillus</taxon>
    </lineage>
</organism>
<evidence type="ECO:0000256" key="3">
    <source>
        <dbReference type="PROSITE-ProRule" id="PRU01106"/>
    </source>
</evidence>
<reference evidence="5 6" key="1">
    <citation type="submission" date="2013-03" db="EMBL/GenBank/DDBJ databases">
        <title>Assembly of a new bacterial strain Brevibacillus borstelensis AK1.</title>
        <authorList>
            <person name="Rajan I."/>
            <person name="PoliReddy D."/>
            <person name="Sugumar T."/>
            <person name="Rathinam K."/>
            <person name="Alqarawi S."/>
            <person name="Khalil A.B."/>
            <person name="Sivakumar N."/>
        </authorList>
    </citation>
    <scope>NUCLEOTIDE SEQUENCE [LARGE SCALE GENOMIC DNA]</scope>
    <source>
        <strain evidence="5 6">AK1</strain>
    </source>
</reference>
<evidence type="ECO:0000313" key="5">
    <source>
        <dbReference type="EMBL" id="EMT53885.1"/>
    </source>
</evidence>
<dbReference type="Proteomes" id="UP000012081">
    <property type="component" value="Unassembled WGS sequence"/>
</dbReference>
<dbReference type="SUPFAM" id="SSF54637">
    <property type="entry name" value="Thioesterase/thiol ester dehydrase-isomerase"/>
    <property type="match status" value="1"/>
</dbReference>
<dbReference type="InterPro" id="IPR006683">
    <property type="entry name" value="Thioestr_dom"/>
</dbReference>
<dbReference type="PANTHER" id="PTHR11049:SF24">
    <property type="entry name" value="CYTOSOLIC ACYL COENZYME A THIOESTER HYDROLASE"/>
    <property type="match status" value="1"/>
</dbReference>
<dbReference type="GO" id="GO:0009062">
    <property type="term" value="P:fatty acid catabolic process"/>
    <property type="evidence" value="ECO:0007669"/>
    <property type="project" value="TreeGrafter"/>
</dbReference>
<proteinExistence type="inferred from homology"/>
<dbReference type="GO" id="GO:0006637">
    <property type="term" value="P:acyl-CoA metabolic process"/>
    <property type="evidence" value="ECO:0007669"/>
    <property type="project" value="TreeGrafter"/>
</dbReference>
<accession>M8EEH0</accession>
<dbReference type="PROSITE" id="PS51770">
    <property type="entry name" value="HOTDOG_ACOT"/>
    <property type="match status" value="1"/>
</dbReference>
<dbReference type="STRING" id="1300222.I532_07715"/>
<dbReference type="Pfam" id="PF03061">
    <property type="entry name" value="4HBT"/>
    <property type="match status" value="1"/>
</dbReference>
<dbReference type="InterPro" id="IPR033120">
    <property type="entry name" value="HOTDOG_ACOT"/>
</dbReference>
<sequence>MNAKTTKESRTIQASLVQPSDTNFHGTMFGGKMMAYIDEVAAIAAMRHSRRPVVTASIDSIDFLTPVKMGHSICLEAIISSTGKTSMEVFVKIISENLRTGERTLTATSFLTFVALGEDGKPTPVPPIIPETDEERYLFETAEERKNMRKERKRSTEAFVSQLNITKNI</sequence>
<dbReference type="Gene3D" id="3.10.129.10">
    <property type="entry name" value="Hotdog Thioesterase"/>
    <property type="match status" value="1"/>
</dbReference>
<dbReference type="GeneID" id="89500411"/>
<keyword evidence="6" id="KW-1185">Reference proteome</keyword>
<feature type="domain" description="HotDog ACOT-type" evidence="4">
    <location>
        <begin position="7"/>
        <end position="119"/>
    </location>
</feature>
<dbReference type="InterPro" id="IPR040170">
    <property type="entry name" value="Cytosol_ACT"/>
</dbReference>
<dbReference type="PANTHER" id="PTHR11049">
    <property type="entry name" value="ACYL COENZYME A THIOESTER HYDROLASE"/>
    <property type="match status" value="1"/>
</dbReference>
<dbReference type="AlphaFoldDB" id="M8EEH0"/>
<dbReference type="OrthoDB" id="9791628at2"/>
<comment type="similarity">
    <text evidence="1">Belongs to the acyl coenzyme A hydrolase family.</text>
</comment>
<dbReference type="PATRIC" id="fig|1300222.3.peg.1588"/>